<keyword evidence="4 5" id="KW-0472">Membrane</keyword>
<evidence type="ECO:0000313" key="7">
    <source>
        <dbReference type="EMBL" id="QSZ41548.1"/>
    </source>
</evidence>
<reference evidence="7" key="1">
    <citation type="submission" date="2019-11" db="EMBL/GenBank/DDBJ databases">
        <authorList>
            <person name="Kojima H."/>
        </authorList>
    </citation>
    <scope>NUCLEOTIDE SEQUENCE</scope>
    <source>
        <strain evidence="7">H1576</strain>
    </source>
</reference>
<name>A0A975AZT0_9BACT</name>
<accession>A0A975AZT0</accession>
<feature type="domain" description="TMEM205-like" evidence="6">
    <location>
        <begin position="14"/>
        <end position="118"/>
    </location>
</feature>
<sequence>MKKNIYVDFSYLIILAASFGGVIVLGAFVAPVVFNTDKILTEIALDNYNAGIIMGEIFRRFSYWSYFLGAFVALYEAYQYKTGERDAISFGAAVTVLFASLMFSAVYSPNILSMQAMGVEATQSDTFKNIHTASEIDFKILAVALIILFVRRLMLLRTTK</sequence>
<evidence type="ECO:0000256" key="2">
    <source>
        <dbReference type="ARBA" id="ARBA00022692"/>
    </source>
</evidence>
<protein>
    <submittedName>
        <fullName evidence="7">DUF4149 domain-containing protein</fullName>
    </submittedName>
</protein>
<dbReference type="Proteomes" id="UP000671852">
    <property type="component" value="Chromosome"/>
</dbReference>
<evidence type="ECO:0000259" key="6">
    <source>
        <dbReference type="Pfam" id="PF13664"/>
    </source>
</evidence>
<dbReference type="AlphaFoldDB" id="A0A975AZT0"/>
<evidence type="ECO:0000256" key="3">
    <source>
        <dbReference type="ARBA" id="ARBA00022989"/>
    </source>
</evidence>
<feature type="transmembrane region" description="Helical" evidence="5">
    <location>
        <begin position="87"/>
        <end position="107"/>
    </location>
</feature>
<dbReference type="Pfam" id="PF13664">
    <property type="entry name" value="DUF4149"/>
    <property type="match status" value="1"/>
</dbReference>
<evidence type="ECO:0000256" key="1">
    <source>
        <dbReference type="ARBA" id="ARBA00004370"/>
    </source>
</evidence>
<organism evidence="7 8">
    <name type="scientific">Sulfurimonas aquatica</name>
    <dbReference type="NCBI Taxonomy" id="2672570"/>
    <lineage>
        <taxon>Bacteria</taxon>
        <taxon>Pseudomonadati</taxon>
        <taxon>Campylobacterota</taxon>
        <taxon>Epsilonproteobacteria</taxon>
        <taxon>Campylobacterales</taxon>
        <taxon>Sulfurimonadaceae</taxon>
        <taxon>Sulfurimonas</taxon>
    </lineage>
</organism>
<feature type="transmembrane region" description="Helical" evidence="5">
    <location>
        <begin position="12"/>
        <end position="34"/>
    </location>
</feature>
<keyword evidence="2 5" id="KW-0812">Transmembrane</keyword>
<evidence type="ECO:0000313" key="8">
    <source>
        <dbReference type="Proteomes" id="UP000671852"/>
    </source>
</evidence>
<gene>
    <name evidence="7" type="ORF">GJV85_05320</name>
</gene>
<evidence type="ECO:0000256" key="5">
    <source>
        <dbReference type="SAM" id="Phobius"/>
    </source>
</evidence>
<dbReference type="GO" id="GO:0016020">
    <property type="term" value="C:membrane"/>
    <property type="evidence" value="ECO:0007669"/>
    <property type="project" value="UniProtKB-SubCell"/>
</dbReference>
<dbReference type="RefSeq" id="WP_207562830.1">
    <property type="nucleotide sequence ID" value="NZ_CP046072.1"/>
</dbReference>
<proteinExistence type="predicted"/>
<feature type="transmembrane region" description="Helical" evidence="5">
    <location>
        <begin position="136"/>
        <end position="154"/>
    </location>
</feature>
<dbReference type="KEGG" id="saqt:GJV85_05320"/>
<dbReference type="EMBL" id="CP046072">
    <property type="protein sequence ID" value="QSZ41548.1"/>
    <property type="molecule type" value="Genomic_DNA"/>
</dbReference>
<reference evidence="7" key="2">
    <citation type="submission" date="2021-04" db="EMBL/GenBank/DDBJ databases">
        <title>Isolation and characterization of a novel species of the genus Sulfurimonas.</title>
        <authorList>
            <person name="Fukui M."/>
        </authorList>
    </citation>
    <scope>NUCLEOTIDE SEQUENCE</scope>
    <source>
        <strain evidence="7">H1576</strain>
    </source>
</reference>
<dbReference type="InterPro" id="IPR025423">
    <property type="entry name" value="TMEM205-like"/>
</dbReference>
<keyword evidence="8" id="KW-1185">Reference proteome</keyword>
<keyword evidence="3 5" id="KW-1133">Transmembrane helix</keyword>
<feature type="transmembrane region" description="Helical" evidence="5">
    <location>
        <begin position="61"/>
        <end position="78"/>
    </location>
</feature>
<evidence type="ECO:0000256" key="4">
    <source>
        <dbReference type="ARBA" id="ARBA00023136"/>
    </source>
</evidence>
<comment type="subcellular location">
    <subcellularLocation>
        <location evidence="1">Membrane</location>
    </subcellularLocation>
</comment>